<evidence type="ECO:0000256" key="1">
    <source>
        <dbReference type="SAM" id="SignalP"/>
    </source>
</evidence>
<feature type="signal peptide" evidence="1">
    <location>
        <begin position="1"/>
        <end position="15"/>
    </location>
</feature>
<evidence type="ECO:0000313" key="3">
    <source>
        <dbReference type="WBParaSite" id="PSAMB.scaffold627size45268.g7541.t1"/>
    </source>
</evidence>
<dbReference type="AlphaFoldDB" id="A0A914X6Z8"/>
<dbReference type="PANTHER" id="PTHR35573">
    <property type="entry name" value="PROTEIN CBG22129"/>
    <property type="match status" value="1"/>
</dbReference>
<evidence type="ECO:0000313" key="2">
    <source>
        <dbReference type="Proteomes" id="UP000887566"/>
    </source>
</evidence>
<reference evidence="3" key="1">
    <citation type="submission" date="2022-11" db="UniProtKB">
        <authorList>
            <consortium name="WormBaseParasite"/>
        </authorList>
    </citation>
    <scope>IDENTIFICATION</scope>
</reference>
<dbReference type="Proteomes" id="UP000887566">
    <property type="component" value="Unplaced"/>
</dbReference>
<keyword evidence="1" id="KW-0732">Signal</keyword>
<protein>
    <submittedName>
        <fullName evidence="3">ML domain-containing protein</fullName>
    </submittedName>
</protein>
<name>A0A914X6Z8_9BILA</name>
<organism evidence="2 3">
    <name type="scientific">Plectus sambesii</name>
    <dbReference type="NCBI Taxonomy" id="2011161"/>
    <lineage>
        <taxon>Eukaryota</taxon>
        <taxon>Metazoa</taxon>
        <taxon>Ecdysozoa</taxon>
        <taxon>Nematoda</taxon>
        <taxon>Chromadorea</taxon>
        <taxon>Plectida</taxon>
        <taxon>Plectina</taxon>
        <taxon>Plectoidea</taxon>
        <taxon>Plectidae</taxon>
        <taxon>Plectus</taxon>
    </lineage>
</organism>
<keyword evidence="2" id="KW-1185">Reference proteome</keyword>
<dbReference type="WBParaSite" id="PSAMB.scaffold627size45268.g7541.t1">
    <property type="protein sequence ID" value="PSAMB.scaffold627size45268.g7541.t1"/>
    <property type="gene ID" value="PSAMB.scaffold627size45268.g7541"/>
</dbReference>
<feature type="chain" id="PRO_5036789614" evidence="1">
    <location>
        <begin position="16"/>
        <end position="192"/>
    </location>
</feature>
<accession>A0A914X6Z8</accession>
<proteinExistence type="predicted"/>
<sequence>MLIIVLFVLFASTFACEDFPNGTATAVHTFQCNGPNPTFELVSAKIMDSEGHQNYPIDLSKPIVFHYDIINHANHSFDNLRSDSEFDEWFSGWLGCYWLPLPTFGVLDNTNPCELGNSCPVKSGPTVIETHVDLSQIAAVLNAITSHHPTQFTVHLKDNTNPNQQVELACVSWQMQFTKDGKYLTAAKLLKH</sequence>